<accession>A0A1K2HT59</accession>
<sequence>MTHYLRHLRDRLRVASYVRRQLRPFNHALPRLAVDIRPQGGYPYDVELRRTGDVLAIGITFHDRLLLHWHVRRRLAPYIHYLLESGLESACFTVATSDGQEPTQADFAYSSNDPSVQLLPDAFFFDHRGFAADLRLADETAISWNDRRDAIVWRGGSNGIGALPWPGSPPDNPRLAPRVSLCLLAREIEGLDAGIYESGHPFWPNDALDRLGLRRPARPEAEWLGDKFAIDIDGWTNTWTNLLRRLHYGCCVLKVESAFGYRQWYYDRLQPWQHYIPIRADMADLGEKIDWARTYPTRSSEVARAGQEFARSLTFESETRWAAEKIAQRLG</sequence>
<protein>
    <submittedName>
        <fullName evidence="3">Glycosyl transferase family 90</fullName>
    </submittedName>
</protein>
<dbReference type="InterPro" id="IPR006598">
    <property type="entry name" value="CAP10"/>
</dbReference>
<dbReference type="GO" id="GO:0016740">
    <property type="term" value="F:transferase activity"/>
    <property type="evidence" value="ECO:0007669"/>
    <property type="project" value="UniProtKB-KW"/>
</dbReference>
<dbReference type="PANTHER" id="PTHR12203">
    <property type="entry name" value="KDEL LYS-ASP-GLU-LEU CONTAINING - RELATED"/>
    <property type="match status" value="1"/>
</dbReference>
<dbReference type="Proteomes" id="UP000183447">
    <property type="component" value="Unassembled WGS sequence"/>
</dbReference>
<dbReference type="Pfam" id="PF05686">
    <property type="entry name" value="Glyco_transf_90"/>
    <property type="match status" value="1"/>
</dbReference>
<dbReference type="PANTHER" id="PTHR12203:SF35">
    <property type="entry name" value="PROTEIN O-GLUCOSYLTRANSFERASE 1"/>
    <property type="match status" value="1"/>
</dbReference>
<keyword evidence="1 3" id="KW-0808">Transferase</keyword>
<keyword evidence="4" id="KW-1185">Reference proteome</keyword>
<reference evidence="3 4" key="1">
    <citation type="submission" date="2016-11" db="EMBL/GenBank/DDBJ databases">
        <authorList>
            <person name="Jaros S."/>
            <person name="Januszkiewicz K."/>
            <person name="Wedrychowicz H."/>
        </authorList>
    </citation>
    <scope>NUCLEOTIDE SEQUENCE [LARGE SCALE GENOMIC DNA]</scope>
    <source>
        <strain evidence="3 4">ATCC 23634</strain>
    </source>
</reference>
<evidence type="ECO:0000256" key="1">
    <source>
        <dbReference type="ARBA" id="ARBA00022679"/>
    </source>
</evidence>
<gene>
    <name evidence="3" type="ORF">SAMN02983003_0294</name>
</gene>
<dbReference type="InterPro" id="IPR051091">
    <property type="entry name" value="O-Glucosyltr/Glycosyltrsf_90"/>
</dbReference>
<dbReference type="AlphaFoldDB" id="A0A1K2HT59"/>
<dbReference type="OrthoDB" id="7976614at2"/>
<proteinExistence type="predicted"/>
<evidence type="ECO:0000313" key="4">
    <source>
        <dbReference type="Proteomes" id="UP000183447"/>
    </source>
</evidence>
<organism evidence="3 4">
    <name type="scientific">Devosia enhydra</name>
    <dbReference type="NCBI Taxonomy" id="665118"/>
    <lineage>
        <taxon>Bacteria</taxon>
        <taxon>Pseudomonadati</taxon>
        <taxon>Pseudomonadota</taxon>
        <taxon>Alphaproteobacteria</taxon>
        <taxon>Hyphomicrobiales</taxon>
        <taxon>Devosiaceae</taxon>
        <taxon>Devosia</taxon>
    </lineage>
</organism>
<dbReference type="SMART" id="SM00672">
    <property type="entry name" value="CAP10"/>
    <property type="match status" value="1"/>
</dbReference>
<evidence type="ECO:0000259" key="2">
    <source>
        <dbReference type="SMART" id="SM00672"/>
    </source>
</evidence>
<evidence type="ECO:0000313" key="3">
    <source>
        <dbReference type="EMBL" id="SFZ81068.1"/>
    </source>
</evidence>
<name>A0A1K2HT59_9HYPH</name>
<dbReference type="RefSeq" id="WP_072338635.1">
    <property type="nucleotide sequence ID" value="NZ_FPKU01000001.1"/>
</dbReference>
<dbReference type="EMBL" id="FPKU01000001">
    <property type="protein sequence ID" value="SFZ81068.1"/>
    <property type="molecule type" value="Genomic_DNA"/>
</dbReference>
<dbReference type="STRING" id="665118.SAMN02983003_0294"/>
<feature type="domain" description="Glycosyl transferase CAP10" evidence="2">
    <location>
        <begin position="93"/>
        <end position="316"/>
    </location>
</feature>